<dbReference type="AlphaFoldDB" id="A0A816R6B2"/>
<organism evidence="1">
    <name type="scientific">Brassica napus</name>
    <name type="common">Rape</name>
    <dbReference type="NCBI Taxonomy" id="3708"/>
    <lineage>
        <taxon>Eukaryota</taxon>
        <taxon>Viridiplantae</taxon>
        <taxon>Streptophyta</taxon>
        <taxon>Embryophyta</taxon>
        <taxon>Tracheophyta</taxon>
        <taxon>Spermatophyta</taxon>
        <taxon>Magnoliopsida</taxon>
        <taxon>eudicotyledons</taxon>
        <taxon>Gunneridae</taxon>
        <taxon>Pentapetalae</taxon>
        <taxon>rosids</taxon>
        <taxon>malvids</taxon>
        <taxon>Brassicales</taxon>
        <taxon>Brassicaceae</taxon>
        <taxon>Brassiceae</taxon>
        <taxon>Brassica</taxon>
    </lineage>
</organism>
<sequence>MATLAAAIVMSLNNETNTLVVATLTAEFQHTPPFLDSCKDVLQSNVMVSWFPKIHQQLKADLVENIWQKFGIPDFD</sequence>
<protein>
    <submittedName>
        <fullName evidence="1">(rape) hypothetical protein</fullName>
    </submittedName>
</protein>
<dbReference type="Proteomes" id="UP001295469">
    <property type="component" value="Chromosome C01"/>
</dbReference>
<reference evidence="1" key="1">
    <citation type="submission" date="2021-01" db="EMBL/GenBank/DDBJ databases">
        <authorList>
            <consortium name="Genoscope - CEA"/>
            <person name="William W."/>
        </authorList>
    </citation>
    <scope>NUCLEOTIDE SEQUENCE</scope>
</reference>
<evidence type="ECO:0000313" key="1">
    <source>
        <dbReference type="EMBL" id="CAF2070081.1"/>
    </source>
</evidence>
<proteinExistence type="predicted"/>
<accession>A0A816R6B2</accession>
<dbReference type="EMBL" id="HG994365">
    <property type="protein sequence ID" value="CAF2070081.1"/>
    <property type="molecule type" value="Genomic_DNA"/>
</dbReference>
<gene>
    <name evidence="1" type="ORF">DARMORV10_C01P14380.1</name>
</gene>
<name>A0A816R6B2_BRANA</name>